<evidence type="ECO:0000313" key="3">
    <source>
        <dbReference type="EMBL" id="CAE8595566.1"/>
    </source>
</evidence>
<feature type="compositionally biased region" description="Polar residues" evidence="2">
    <location>
        <begin position="195"/>
        <end position="207"/>
    </location>
</feature>
<keyword evidence="4" id="KW-1185">Reference proteome</keyword>
<evidence type="ECO:0000313" key="4">
    <source>
        <dbReference type="Proteomes" id="UP000654075"/>
    </source>
</evidence>
<sequence length="277" mass="30277">MSGSKEASGDVVDPRIWALQQELAAARSEASAAAAAAEAEALRQVEKARRLAQHALEALRASKEHERNLEEDLLNCRRRLTEVELKLGQTSGFHAGLEDEDVDYWGTSTVDLARRAEDAEAREARGLAELAEVRLELQAANSAAATAELQAVALRLRCEAAEEVISQQTRRASQALTGAGGSRSSSFAGLCRGRLTSQPQRPSTPRLHSQEDSRRPWKPGLGASPRHPPTLFSSPLSAHKAESTVPTECFHDANKTYSVDPLFKTFVREFRRPTESE</sequence>
<name>A0A813E112_POLGL</name>
<feature type="region of interest" description="Disordered" evidence="2">
    <location>
        <begin position="169"/>
        <end position="239"/>
    </location>
</feature>
<dbReference type="AlphaFoldDB" id="A0A813E112"/>
<protein>
    <submittedName>
        <fullName evidence="3">Uncharacterized protein</fullName>
    </submittedName>
</protein>
<feature type="non-terminal residue" evidence="3">
    <location>
        <position position="1"/>
    </location>
</feature>
<gene>
    <name evidence="3" type="ORF">PGLA1383_LOCUS14076</name>
</gene>
<accession>A0A813E112</accession>
<comment type="caution">
    <text evidence="3">The sequence shown here is derived from an EMBL/GenBank/DDBJ whole genome shotgun (WGS) entry which is preliminary data.</text>
</comment>
<evidence type="ECO:0000256" key="1">
    <source>
        <dbReference type="SAM" id="Coils"/>
    </source>
</evidence>
<feature type="coiled-coil region" evidence="1">
    <location>
        <begin position="42"/>
        <end position="86"/>
    </location>
</feature>
<dbReference type="Proteomes" id="UP000654075">
    <property type="component" value="Unassembled WGS sequence"/>
</dbReference>
<organism evidence="3 4">
    <name type="scientific">Polarella glacialis</name>
    <name type="common">Dinoflagellate</name>
    <dbReference type="NCBI Taxonomy" id="89957"/>
    <lineage>
        <taxon>Eukaryota</taxon>
        <taxon>Sar</taxon>
        <taxon>Alveolata</taxon>
        <taxon>Dinophyceae</taxon>
        <taxon>Suessiales</taxon>
        <taxon>Suessiaceae</taxon>
        <taxon>Polarella</taxon>
    </lineage>
</organism>
<keyword evidence="1" id="KW-0175">Coiled coil</keyword>
<evidence type="ECO:0000256" key="2">
    <source>
        <dbReference type="SAM" id="MobiDB-lite"/>
    </source>
</evidence>
<reference evidence="3" key="1">
    <citation type="submission" date="2021-02" db="EMBL/GenBank/DDBJ databases">
        <authorList>
            <person name="Dougan E. K."/>
            <person name="Rhodes N."/>
            <person name="Thang M."/>
            <person name="Chan C."/>
        </authorList>
    </citation>
    <scope>NUCLEOTIDE SEQUENCE</scope>
</reference>
<proteinExistence type="predicted"/>
<dbReference type="EMBL" id="CAJNNV010007925">
    <property type="protein sequence ID" value="CAE8595566.1"/>
    <property type="molecule type" value="Genomic_DNA"/>
</dbReference>